<dbReference type="Gene3D" id="1.25.40.10">
    <property type="entry name" value="Tetratricopeptide repeat domain"/>
    <property type="match status" value="1"/>
</dbReference>
<organism evidence="2 3">
    <name type="scientific">Hyaloperonospora arabidopsidis (strain Emoy2)</name>
    <name type="common">Downy mildew agent</name>
    <name type="synonym">Peronospora arabidopsidis</name>
    <dbReference type="NCBI Taxonomy" id="559515"/>
    <lineage>
        <taxon>Eukaryota</taxon>
        <taxon>Sar</taxon>
        <taxon>Stramenopiles</taxon>
        <taxon>Oomycota</taxon>
        <taxon>Peronosporomycetes</taxon>
        <taxon>Peronosporales</taxon>
        <taxon>Peronosporaceae</taxon>
        <taxon>Hyaloperonospora</taxon>
    </lineage>
</organism>
<evidence type="ECO:0000313" key="2">
    <source>
        <dbReference type="EnsemblProtists" id="HpaP814633"/>
    </source>
</evidence>
<dbReference type="eggNOG" id="ENOG502SKFM">
    <property type="taxonomic scope" value="Eukaryota"/>
</dbReference>
<dbReference type="EnsemblProtists" id="HpaT814633">
    <property type="protein sequence ID" value="HpaP814633"/>
    <property type="gene ID" value="HpaG814633"/>
</dbReference>
<feature type="compositionally biased region" description="Basic residues" evidence="1">
    <location>
        <begin position="166"/>
        <end position="180"/>
    </location>
</feature>
<name>M4C6A1_HYAAE</name>
<dbReference type="VEuPathDB" id="FungiDB:HpaG814633"/>
<proteinExistence type="predicted"/>
<dbReference type="Pfam" id="PF13428">
    <property type="entry name" value="TPR_14"/>
    <property type="match status" value="1"/>
</dbReference>
<dbReference type="SUPFAM" id="SSF48452">
    <property type="entry name" value="TPR-like"/>
    <property type="match status" value="1"/>
</dbReference>
<accession>M4C6A1</accession>
<protein>
    <submittedName>
        <fullName evidence="2">Uncharacterized protein</fullName>
    </submittedName>
</protein>
<dbReference type="EMBL" id="JH598749">
    <property type="status" value="NOT_ANNOTATED_CDS"/>
    <property type="molecule type" value="Genomic_DNA"/>
</dbReference>
<dbReference type="InterPro" id="IPR011990">
    <property type="entry name" value="TPR-like_helical_dom_sf"/>
</dbReference>
<dbReference type="Proteomes" id="UP000011713">
    <property type="component" value="Unassembled WGS sequence"/>
</dbReference>
<feature type="compositionally biased region" description="Basic and acidic residues" evidence="1">
    <location>
        <begin position="155"/>
        <end position="165"/>
    </location>
</feature>
<feature type="region of interest" description="Disordered" evidence="1">
    <location>
        <begin position="145"/>
        <end position="186"/>
    </location>
</feature>
<dbReference type="HOGENOM" id="CLU_1457130_0_0_1"/>
<sequence>MNQLLKATEAYQMSMRINARALGTANDADEDSEEIEKAYGITLAALAEAYGELGDLDAAVKVFEDAAVRFPDSANVHYNLATMRMARSKSTEDNAFDAEVVRMLVRAIELDPKTRDFVVDLVAYLEQHQQQLDRLCQLKRKAEELESTDAAVGSDGDRDGQDHKGIVRAKGKRTAKTKKIMRMESK</sequence>
<reference evidence="3" key="1">
    <citation type="journal article" date="2010" name="Science">
        <title>Signatures of adaptation to obligate biotrophy in the Hyaloperonospora arabidopsidis genome.</title>
        <authorList>
            <person name="Baxter L."/>
            <person name="Tripathy S."/>
            <person name="Ishaque N."/>
            <person name="Boot N."/>
            <person name="Cabral A."/>
            <person name="Kemen E."/>
            <person name="Thines M."/>
            <person name="Ah-Fong A."/>
            <person name="Anderson R."/>
            <person name="Badejoko W."/>
            <person name="Bittner-Eddy P."/>
            <person name="Boore J.L."/>
            <person name="Chibucos M.C."/>
            <person name="Coates M."/>
            <person name="Dehal P."/>
            <person name="Delehaunty K."/>
            <person name="Dong S."/>
            <person name="Downton P."/>
            <person name="Dumas B."/>
            <person name="Fabro G."/>
            <person name="Fronick C."/>
            <person name="Fuerstenberg S.I."/>
            <person name="Fulton L."/>
            <person name="Gaulin E."/>
            <person name="Govers F."/>
            <person name="Hughes L."/>
            <person name="Humphray S."/>
            <person name="Jiang R.H."/>
            <person name="Judelson H."/>
            <person name="Kamoun S."/>
            <person name="Kyung K."/>
            <person name="Meijer H."/>
            <person name="Minx P."/>
            <person name="Morris P."/>
            <person name="Nelson J."/>
            <person name="Phuntumart V."/>
            <person name="Qutob D."/>
            <person name="Rehmany A."/>
            <person name="Rougon-Cardoso A."/>
            <person name="Ryden P."/>
            <person name="Torto-Alalibo T."/>
            <person name="Studholme D."/>
            <person name="Wang Y."/>
            <person name="Win J."/>
            <person name="Wood J."/>
            <person name="Clifton S.W."/>
            <person name="Rogers J."/>
            <person name="Van den Ackerveken G."/>
            <person name="Jones J.D."/>
            <person name="McDowell J.M."/>
            <person name="Beynon J."/>
            <person name="Tyler B.M."/>
        </authorList>
    </citation>
    <scope>NUCLEOTIDE SEQUENCE [LARGE SCALE GENOMIC DNA]</scope>
    <source>
        <strain evidence="3">Emoy2</strain>
    </source>
</reference>
<evidence type="ECO:0000313" key="3">
    <source>
        <dbReference type="Proteomes" id="UP000011713"/>
    </source>
</evidence>
<dbReference type="InParanoid" id="M4C6A1"/>
<evidence type="ECO:0000256" key="1">
    <source>
        <dbReference type="SAM" id="MobiDB-lite"/>
    </source>
</evidence>
<keyword evidence="3" id="KW-1185">Reference proteome</keyword>
<dbReference type="AlphaFoldDB" id="M4C6A1"/>
<reference evidence="2" key="2">
    <citation type="submission" date="2015-06" db="UniProtKB">
        <authorList>
            <consortium name="EnsemblProtists"/>
        </authorList>
    </citation>
    <scope>IDENTIFICATION</scope>
    <source>
        <strain evidence="2">Emoy2</strain>
    </source>
</reference>